<organism evidence="4 5">
    <name type="scientific">Microdochium trichocladiopsis</name>
    <dbReference type="NCBI Taxonomy" id="1682393"/>
    <lineage>
        <taxon>Eukaryota</taxon>
        <taxon>Fungi</taxon>
        <taxon>Dikarya</taxon>
        <taxon>Ascomycota</taxon>
        <taxon>Pezizomycotina</taxon>
        <taxon>Sordariomycetes</taxon>
        <taxon>Xylariomycetidae</taxon>
        <taxon>Xylariales</taxon>
        <taxon>Microdochiaceae</taxon>
        <taxon>Microdochium</taxon>
    </lineage>
</organism>
<evidence type="ECO:0000256" key="2">
    <source>
        <dbReference type="ARBA" id="ARBA00023242"/>
    </source>
</evidence>
<feature type="compositionally biased region" description="Low complexity" evidence="3">
    <location>
        <begin position="1"/>
        <end position="19"/>
    </location>
</feature>
<dbReference type="SUPFAM" id="SSF57959">
    <property type="entry name" value="Leucine zipper domain"/>
    <property type="match status" value="1"/>
</dbReference>
<keyword evidence="5" id="KW-1185">Reference proteome</keyword>
<dbReference type="AlphaFoldDB" id="A0A9P8YDV3"/>
<evidence type="ECO:0000256" key="3">
    <source>
        <dbReference type="SAM" id="MobiDB-lite"/>
    </source>
</evidence>
<dbReference type="GO" id="GO:0090575">
    <property type="term" value="C:RNA polymerase II transcription regulator complex"/>
    <property type="evidence" value="ECO:0007669"/>
    <property type="project" value="TreeGrafter"/>
</dbReference>
<dbReference type="OrthoDB" id="2590011at2759"/>
<dbReference type="CDD" id="cd14688">
    <property type="entry name" value="bZIP_YAP"/>
    <property type="match status" value="1"/>
</dbReference>
<name>A0A9P8YDV3_9PEZI</name>
<gene>
    <name evidence="4" type="ORF">B0I36DRAFT_88323</name>
</gene>
<accession>A0A9P8YDV3</accession>
<feature type="region of interest" description="Disordered" evidence="3">
    <location>
        <begin position="122"/>
        <end position="190"/>
    </location>
</feature>
<dbReference type="PANTHER" id="PTHR40621">
    <property type="entry name" value="TRANSCRIPTION FACTOR KAPC-RELATED"/>
    <property type="match status" value="1"/>
</dbReference>
<dbReference type="InterPro" id="IPR050936">
    <property type="entry name" value="AP-1-like"/>
</dbReference>
<feature type="compositionally biased region" description="Gly residues" evidence="3">
    <location>
        <begin position="139"/>
        <end position="149"/>
    </location>
</feature>
<dbReference type="EMBL" id="JAGTJQ010000003">
    <property type="protein sequence ID" value="KAH7035112.1"/>
    <property type="molecule type" value="Genomic_DNA"/>
</dbReference>
<dbReference type="GeneID" id="70193054"/>
<evidence type="ECO:0008006" key="6">
    <source>
        <dbReference type="Google" id="ProtNLM"/>
    </source>
</evidence>
<sequence length="196" mass="21303">MEVMSSTSPPSSMGGSYSTAQGTDNLATSSISLDQLKALQEKKVTKDGKPPKKRGPKPDTKPALTRRQELNRQAQRTHRERKETYIKALEDEVLRLKQVYTGSTQDKKKLADENRILRALLQQHGITPPETSGDHDGSSHGGGGGGGGRTSNVGQFAPAPSQAQNTTTYQSSERSINTNTTQQMDYEQAGIDFVLT</sequence>
<keyword evidence="2" id="KW-0539">Nucleus</keyword>
<dbReference type="Gene3D" id="1.20.5.170">
    <property type="match status" value="1"/>
</dbReference>
<feature type="compositionally biased region" description="Polar residues" evidence="3">
    <location>
        <begin position="161"/>
        <end position="185"/>
    </location>
</feature>
<evidence type="ECO:0000313" key="5">
    <source>
        <dbReference type="Proteomes" id="UP000756346"/>
    </source>
</evidence>
<evidence type="ECO:0000313" key="4">
    <source>
        <dbReference type="EMBL" id="KAH7035112.1"/>
    </source>
</evidence>
<evidence type="ECO:0000256" key="1">
    <source>
        <dbReference type="ARBA" id="ARBA00004123"/>
    </source>
</evidence>
<protein>
    <recommendedName>
        <fullName evidence="6">BZIP domain-containing protein</fullName>
    </recommendedName>
</protein>
<dbReference type="GO" id="GO:0000976">
    <property type="term" value="F:transcription cis-regulatory region binding"/>
    <property type="evidence" value="ECO:0007669"/>
    <property type="project" value="InterPro"/>
</dbReference>
<proteinExistence type="predicted"/>
<comment type="caution">
    <text evidence="4">The sequence shown here is derived from an EMBL/GenBank/DDBJ whole genome shotgun (WGS) entry which is preliminary data.</text>
</comment>
<dbReference type="GO" id="GO:0001228">
    <property type="term" value="F:DNA-binding transcription activator activity, RNA polymerase II-specific"/>
    <property type="evidence" value="ECO:0007669"/>
    <property type="project" value="TreeGrafter"/>
</dbReference>
<feature type="compositionally biased region" description="Basic and acidic residues" evidence="3">
    <location>
        <begin position="39"/>
        <end position="70"/>
    </location>
</feature>
<feature type="region of interest" description="Disordered" evidence="3">
    <location>
        <begin position="1"/>
        <end position="85"/>
    </location>
</feature>
<dbReference type="RefSeq" id="XP_046015205.1">
    <property type="nucleotide sequence ID" value="XM_046163508.1"/>
</dbReference>
<comment type="subcellular location">
    <subcellularLocation>
        <location evidence="1">Nucleus</location>
    </subcellularLocation>
</comment>
<feature type="compositionally biased region" description="Polar residues" evidence="3">
    <location>
        <begin position="20"/>
        <end position="33"/>
    </location>
</feature>
<reference evidence="4" key="1">
    <citation type="journal article" date="2021" name="Nat. Commun.">
        <title>Genetic determinants of endophytism in the Arabidopsis root mycobiome.</title>
        <authorList>
            <person name="Mesny F."/>
            <person name="Miyauchi S."/>
            <person name="Thiergart T."/>
            <person name="Pickel B."/>
            <person name="Atanasova L."/>
            <person name="Karlsson M."/>
            <person name="Huettel B."/>
            <person name="Barry K.W."/>
            <person name="Haridas S."/>
            <person name="Chen C."/>
            <person name="Bauer D."/>
            <person name="Andreopoulos W."/>
            <person name="Pangilinan J."/>
            <person name="LaButti K."/>
            <person name="Riley R."/>
            <person name="Lipzen A."/>
            <person name="Clum A."/>
            <person name="Drula E."/>
            <person name="Henrissat B."/>
            <person name="Kohler A."/>
            <person name="Grigoriev I.V."/>
            <person name="Martin F.M."/>
            <person name="Hacquard S."/>
        </authorList>
    </citation>
    <scope>NUCLEOTIDE SEQUENCE</scope>
    <source>
        <strain evidence="4">MPI-CAGE-CH-0230</strain>
    </source>
</reference>
<dbReference type="Proteomes" id="UP000756346">
    <property type="component" value="Unassembled WGS sequence"/>
</dbReference>
<dbReference type="PANTHER" id="PTHR40621:SF6">
    <property type="entry name" value="AP-1-LIKE TRANSCRIPTION FACTOR YAP1-RELATED"/>
    <property type="match status" value="1"/>
</dbReference>
<dbReference type="InterPro" id="IPR046347">
    <property type="entry name" value="bZIP_sf"/>
</dbReference>